<comment type="caution">
    <text evidence="1">The sequence shown here is derived from an EMBL/GenBank/DDBJ whole genome shotgun (WGS) entry which is preliminary data.</text>
</comment>
<proteinExistence type="predicted"/>
<sequence>MGTFWHILKRNKTVKLPTEIIFYDTETLPEYFSKGIEKHVLRLG</sequence>
<protein>
    <submittedName>
        <fullName evidence="1">Uncharacterized protein</fullName>
    </submittedName>
</protein>
<name>X1H877_9ZZZZ</name>
<dbReference type="EMBL" id="BARU01029325">
    <property type="protein sequence ID" value="GAH65592.1"/>
    <property type="molecule type" value="Genomic_DNA"/>
</dbReference>
<reference evidence="1" key="1">
    <citation type="journal article" date="2014" name="Front. Microbiol.">
        <title>High frequency of phylogenetically diverse reductive dehalogenase-homologous genes in deep subseafloor sedimentary metagenomes.</title>
        <authorList>
            <person name="Kawai M."/>
            <person name="Futagami T."/>
            <person name="Toyoda A."/>
            <person name="Takaki Y."/>
            <person name="Nishi S."/>
            <person name="Hori S."/>
            <person name="Arai W."/>
            <person name="Tsubouchi T."/>
            <person name="Morono Y."/>
            <person name="Uchiyama I."/>
            <person name="Ito T."/>
            <person name="Fujiyama A."/>
            <person name="Inagaki F."/>
            <person name="Takami H."/>
        </authorList>
    </citation>
    <scope>NUCLEOTIDE SEQUENCE</scope>
    <source>
        <strain evidence="1">Expedition CK06-06</strain>
    </source>
</reference>
<organism evidence="1">
    <name type="scientific">marine sediment metagenome</name>
    <dbReference type="NCBI Taxonomy" id="412755"/>
    <lineage>
        <taxon>unclassified sequences</taxon>
        <taxon>metagenomes</taxon>
        <taxon>ecological metagenomes</taxon>
    </lineage>
</organism>
<dbReference type="AlphaFoldDB" id="X1H877"/>
<feature type="non-terminal residue" evidence="1">
    <location>
        <position position="44"/>
    </location>
</feature>
<evidence type="ECO:0000313" key="1">
    <source>
        <dbReference type="EMBL" id="GAH65592.1"/>
    </source>
</evidence>
<accession>X1H877</accession>
<gene>
    <name evidence="1" type="ORF">S03H2_46663</name>
</gene>